<evidence type="ECO:0000256" key="2">
    <source>
        <dbReference type="ARBA" id="ARBA00022714"/>
    </source>
</evidence>
<keyword evidence="4" id="KW-0560">Oxidoreductase</keyword>
<dbReference type="Pfam" id="PF00355">
    <property type="entry name" value="Rieske"/>
    <property type="match status" value="1"/>
</dbReference>
<name>A0A1H2UA09_9GAMM</name>
<feature type="domain" description="Rieske" evidence="7">
    <location>
        <begin position="56"/>
        <end position="163"/>
    </location>
</feature>
<keyword evidence="2" id="KW-0001">2Fe-2S</keyword>
<evidence type="ECO:0000313" key="8">
    <source>
        <dbReference type="EMBL" id="SDW52807.1"/>
    </source>
</evidence>
<sequence length="428" mass="48755">MPALPSHHLDDPLASVREATSTMLEQRAYGYSLPQPFYNDARLFALDMQEIYAKEWLFAGHTCEIPSKGNYMTLQIGDGSVIIVRGDKGTIHAFHNTCRHRGSRLCTAERGKVAKLVCPYHQWTYDLDGRLLFAGTEMGPDFDLSDHGLAPVAVRSGGGYIFINLGDNPAPIDDFLVSLEHYYEPYDMENVKVAAESNIIEQGNWKLVMENNRECYHCDASHPELLKTLSEFDDAEDPRATPQYKTFCRRKQADWDSEHIPWQQARFGRRNRLARTPLLEGAVSMTLDGKLACQKLMGRMTSADMGTLRMLHLPNSWNHFCGDHGVSFRVLPISAQETLVTTKWLVHKDAVEGVDYDVERLRYVWDATNAQDRQLVEENQRGVNSMAYRPGPYSPTYEFAVIDFVEWYSERMQDNLNQNASHLHLAQG</sequence>
<dbReference type="InterPro" id="IPR015879">
    <property type="entry name" value="Ring_hydroxy_dOase_asu_C_dom"/>
</dbReference>
<dbReference type="GO" id="GO:0016491">
    <property type="term" value="F:oxidoreductase activity"/>
    <property type="evidence" value="ECO:0007669"/>
    <property type="project" value="UniProtKB-KW"/>
</dbReference>
<evidence type="ECO:0000259" key="7">
    <source>
        <dbReference type="PROSITE" id="PS51296"/>
    </source>
</evidence>
<dbReference type="Gene3D" id="2.102.10.10">
    <property type="entry name" value="Rieske [2Fe-2S] iron-sulphur domain"/>
    <property type="match status" value="1"/>
</dbReference>
<dbReference type="RefSeq" id="WP_092568195.1">
    <property type="nucleotide sequence ID" value="NZ_BMXH01000002.1"/>
</dbReference>
<gene>
    <name evidence="8" type="ORF">SAMN05443545_10299</name>
</gene>
<dbReference type="EMBL" id="FNNI01000002">
    <property type="protein sequence ID" value="SDW52807.1"/>
    <property type="molecule type" value="Genomic_DNA"/>
</dbReference>
<keyword evidence="5" id="KW-0408">Iron</keyword>
<dbReference type="PANTHER" id="PTHR43756:SF5">
    <property type="entry name" value="CHOLINE MONOOXYGENASE, CHLOROPLASTIC"/>
    <property type="match status" value="1"/>
</dbReference>
<dbReference type="Pfam" id="PF00848">
    <property type="entry name" value="Ring_hydroxyl_A"/>
    <property type="match status" value="1"/>
</dbReference>
<reference evidence="8 9" key="1">
    <citation type="submission" date="2016-10" db="EMBL/GenBank/DDBJ databases">
        <authorList>
            <person name="de Groot N.N."/>
        </authorList>
    </citation>
    <scope>NUCLEOTIDE SEQUENCE [LARGE SCALE GENOMIC DNA]</scope>
    <source>
        <strain evidence="8 9">DSM 19219</strain>
    </source>
</reference>
<organism evidence="8 9">
    <name type="scientific">Aidingimonas halophila</name>
    <dbReference type="NCBI Taxonomy" id="574349"/>
    <lineage>
        <taxon>Bacteria</taxon>
        <taxon>Pseudomonadati</taxon>
        <taxon>Pseudomonadota</taxon>
        <taxon>Gammaproteobacteria</taxon>
        <taxon>Oceanospirillales</taxon>
        <taxon>Halomonadaceae</taxon>
        <taxon>Aidingimonas</taxon>
    </lineage>
</organism>
<evidence type="ECO:0000256" key="6">
    <source>
        <dbReference type="ARBA" id="ARBA00023014"/>
    </source>
</evidence>
<dbReference type="CDD" id="cd08884">
    <property type="entry name" value="RHO_alpha_C_GbcA-like"/>
    <property type="match status" value="1"/>
</dbReference>
<dbReference type="Proteomes" id="UP000198500">
    <property type="component" value="Unassembled WGS sequence"/>
</dbReference>
<accession>A0A1H2UA09</accession>
<dbReference type="PANTHER" id="PTHR43756">
    <property type="entry name" value="CHOLINE MONOOXYGENASE, CHLOROPLASTIC"/>
    <property type="match status" value="1"/>
</dbReference>
<proteinExistence type="predicted"/>
<dbReference type="Gene3D" id="3.90.380.10">
    <property type="entry name" value="Naphthalene 1,2-dioxygenase Alpha Subunit, Chain A, domain 1"/>
    <property type="match status" value="1"/>
</dbReference>
<keyword evidence="9" id="KW-1185">Reference proteome</keyword>
<dbReference type="SUPFAM" id="SSF50022">
    <property type="entry name" value="ISP domain"/>
    <property type="match status" value="1"/>
</dbReference>
<dbReference type="SUPFAM" id="SSF55961">
    <property type="entry name" value="Bet v1-like"/>
    <property type="match status" value="1"/>
</dbReference>
<keyword evidence="6" id="KW-0411">Iron-sulfur</keyword>
<dbReference type="OrthoDB" id="9769355at2"/>
<dbReference type="PRINTS" id="PR00090">
    <property type="entry name" value="RNGDIOXGNASE"/>
</dbReference>
<dbReference type="AlphaFoldDB" id="A0A1H2UA09"/>
<evidence type="ECO:0000256" key="1">
    <source>
        <dbReference type="ARBA" id="ARBA00001962"/>
    </source>
</evidence>
<keyword evidence="3" id="KW-0479">Metal-binding</keyword>
<evidence type="ECO:0000256" key="5">
    <source>
        <dbReference type="ARBA" id="ARBA00023004"/>
    </source>
</evidence>
<comment type="cofactor">
    <cofactor evidence="1">
        <name>Fe cation</name>
        <dbReference type="ChEBI" id="CHEBI:24875"/>
    </cofactor>
</comment>
<dbReference type="GO" id="GO:0051537">
    <property type="term" value="F:2 iron, 2 sulfur cluster binding"/>
    <property type="evidence" value="ECO:0007669"/>
    <property type="project" value="UniProtKB-KW"/>
</dbReference>
<dbReference type="InterPro" id="IPR017941">
    <property type="entry name" value="Rieske_2Fe-2S"/>
</dbReference>
<evidence type="ECO:0000256" key="4">
    <source>
        <dbReference type="ARBA" id="ARBA00023002"/>
    </source>
</evidence>
<evidence type="ECO:0000313" key="9">
    <source>
        <dbReference type="Proteomes" id="UP000198500"/>
    </source>
</evidence>
<protein>
    <submittedName>
        <fullName evidence="8">Rieske 2Fe-2S family protein</fullName>
    </submittedName>
</protein>
<dbReference type="GO" id="GO:0005506">
    <property type="term" value="F:iron ion binding"/>
    <property type="evidence" value="ECO:0007669"/>
    <property type="project" value="InterPro"/>
</dbReference>
<dbReference type="CDD" id="cd03469">
    <property type="entry name" value="Rieske_RO_Alpha_N"/>
    <property type="match status" value="1"/>
</dbReference>
<dbReference type="InterPro" id="IPR036922">
    <property type="entry name" value="Rieske_2Fe-2S_sf"/>
</dbReference>
<dbReference type="InterPro" id="IPR001663">
    <property type="entry name" value="Rng_hydr_dOase-A"/>
</dbReference>
<evidence type="ECO:0000256" key="3">
    <source>
        <dbReference type="ARBA" id="ARBA00022723"/>
    </source>
</evidence>
<dbReference type="PROSITE" id="PS51296">
    <property type="entry name" value="RIESKE"/>
    <property type="match status" value="1"/>
</dbReference>
<dbReference type="STRING" id="574349.SAMN05443545_10299"/>